<proteinExistence type="predicted"/>
<evidence type="ECO:0000313" key="2">
    <source>
        <dbReference type="EMBL" id="KAK7005485.1"/>
    </source>
</evidence>
<feature type="compositionally biased region" description="Acidic residues" evidence="1">
    <location>
        <begin position="210"/>
        <end position="231"/>
    </location>
</feature>
<evidence type="ECO:0000256" key="1">
    <source>
        <dbReference type="SAM" id="MobiDB-lite"/>
    </source>
</evidence>
<dbReference type="Proteomes" id="UP001362999">
    <property type="component" value="Unassembled WGS sequence"/>
</dbReference>
<feature type="region of interest" description="Disordered" evidence="1">
    <location>
        <begin position="166"/>
        <end position="247"/>
    </location>
</feature>
<protein>
    <submittedName>
        <fullName evidence="2">Uncharacterized protein</fullName>
    </submittedName>
</protein>
<organism evidence="2 3">
    <name type="scientific">Favolaschia claudopus</name>
    <dbReference type="NCBI Taxonomy" id="2862362"/>
    <lineage>
        <taxon>Eukaryota</taxon>
        <taxon>Fungi</taxon>
        <taxon>Dikarya</taxon>
        <taxon>Basidiomycota</taxon>
        <taxon>Agaricomycotina</taxon>
        <taxon>Agaricomycetes</taxon>
        <taxon>Agaricomycetidae</taxon>
        <taxon>Agaricales</taxon>
        <taxon>Marasmiineae</taxon>
        <taxon>Mycenaceae</taxon>
        <taxon>Favolaschia</taxon>
    </lineage>
</organism>
<reference evidence="2 3" key="1">
    <citation type="journal article" date="2024" name="J Genomics">
        <title>Draft genome sequencing and assembly of Favolaschia claudopus CIRM-BRFM 2984 isolated from oak limbs.</title>
        <authorList>
            <person name="Navarro D."/>
            <person name="Drula E."/>
            <person name="Chaduli D."/>
            <person name="Cazenave R."/>
            <person name="Ahrendt S."/>
            <person name="Wang J."/>
            <person name="Lipzen A."/>
            <person name="Daum C."/>
            <person name="Barry K."/>
            <person name="Grigoriev I.V."/>
            <person name="Favel A."/>
            <person name="Rosso M.N."/>
            <person name="Martin F."/>
        </authorList>
    </citation>
    <scope>NUCLEOTIDE SEQUENCE [LARGE SCALE GENOMIC DNA]</scope>
    <source>
        <strain evidence="2 3">CIRM-BRFM 2984</strain>
    </source>
</reference>
<comment type="caution">
    <text evidence="2">The sequence shown here is derived from an EMBL/GenBank/DDBJ whole genome shotgun (WGS) entry which is preliminary data.</text>
</comment>
<dbReference type="EMBL" id="JAWWNJ010000078">
    <property type="protein sequence ID" value="KAK7005485.1"/>
    <property type="molecule type" value="Genomic_DNA"/>
</dbReference>
<feature type="compositionally biased region" description="Acidic residues" evidence="1">
    <location>
        <begin position="178"/>
        <end position="202"/>
    </location>
</feature>
<sequence length="303" mass="33756">MNTLNNIRAVIAQVNVEGFVKIDLEGRANLALGLRCNGGGCAKNRDAGGEQRAEAGYQLTRKSSGTRIGLNKINHHASKRWASAGYAPAFQAYKRFEEWKNDYSPQHYSLADCVDMVHAGNPFDRPKDIRARPVMFCWNTADRRPPAHLQGLRKVPVVRAKHKCTGHCRHGSEQAKEEDTDSDDSDSDSEDDSDDEEGSFDDIADKGYAEIEEGGDSDEEEDPSDSEDPASDDIKSLNKQLDSGASKKASMKGLRRYKCKVLLHAEVYSDNLAEVHFFQRYKHPETLEKYLDTSHYVTGGLSV</sequence>
<accession>A0AAW0A9P6</accession>
<gene>
    <name evidence="2" type="ORF">R3P38DRAFT_3215179</name>
</gene>
<evidence type="ECO:0000313" key="3">
    <source>
        <dbReference type="Proteomes" id="UP001362999"/>
    </source>
</evidence>
<keyword evidence="3" id="KW-1185">Reference proteome</keyword>
<name>A0AAW0A9P6_9AGAR</name>
<dbReference type="AlphaFoldDB" id="A0AAW0A9P6"/>